<dbReference type="InterPro" id="IPR051165">
    <property type="entry name" value="Multifunctional_ANK_Repeat"/>
</dbReference>
<feature type="repeat" description="ANK" evidence="3">
    <location>
        <begin position="366"/>
        <end position="398"/>
    </location>
</feature>
<dbReference type="PRINTS" id="PR01415">
    <property type="entry name" value="ANKYRIN"/>
</dbReference>
<evidence type="ECO:0000259" key="4">
    <source>
        <dbReference type="PROSITE" id="PS50202"/>
    </source>
</evidence>
<feature type="repeat" description="ANK" evidence="3">
    <location>
        <begin position="246"/>
        <end position="278"/>
    </location>
</feature>
<dbReference type="PROSITE" id="PS50088">
    <property type="entry name" value="ANK_REPEAT"/>
    <property type="match status" value="5"/>
</dbReference>
<proteinExistence type="predicted"/>
<dbReference type="InterPro" id="IPR002110">
    <property type="entry name" value="Ankyrin_rpt"/>
</dbReference>
<dbReference type="AlphaFoldDB" id="A0AAV8DLJ4"/>
<evidence type="ECO:0000313" key="5">
    <source>
        <dbReference type="EMBL" id="KAJ4767138.1"/>
    </source>
</evidence>
<feature type="repeat" description="ANK" evidence="3">
    <location>
        <begin position="432"/>
        <end position="457"/>
    </location>
</feature>
<feature type="repeat" description="ANK" evidence="3">
    <location>
        <begin position="399"/>
        <end position="431"/>
    </location>
</feature>
<evidence type="ECO:0000256" key="2">
    <source>
        <dbReference type="ARBA" id="ARBA00023043"/>
    </source>
</evidence>
<keyword evidence="1" id="KW-0677">Repeat</keyword>
<dbReference type="SUPFAM" id="SSF48403">
    <property type="entry name" value="Ankyrin repeat"/>
    <property type="match status" value="1"/>
</dbReference>
<reference evidence="5" key="1">
    <citation type="submission" date="2022-08" db="EMBL/GenBank/DDBJ databases">
        <authorList>
            <person name="Marques A."/>
        </authorList>
    </citation>
    <scope>NUCLEOTIDE SEQUENCE</scope>
    <source>
        <strain evidence="5">RhyPub2mFocal</strain>
        <tissue evidence="5">Leaves</tissue>
    </source>
</reference>
<dbReference type="PROSITE" id="PS50202">
    <property type="entry name" value="MSP"/>
    <property type="match status" value="1"/>
</dbReference>
<name>A0AAV8DLJ4_9POAL</name>
<protein>
    <submittedName>
        <fullName evidence="5">Acyl-CoA-binding domain-containing protein 1</fullName>
    </submittedName>
</protein>
<dbReference type="PROSITE" id="PS50297">
    <property type="entry name" value="ANK_REP_REGION"/>
    <property type="match status" value="5"/>
</dbReference>
<dbReference type="SUPFAM" id="SSF49354">
    <property type="entry name" value="PapD-like"/>
    <property type="match status" value="1"/>
</dbReference>
<dbReference type="PANTHER" id="PTHR24123:SF33">
    <property type="entry name" value="PROTEIN HOS4"/>
    <property type="match status" value="1"/>
</dbReference>
<evidence type="ECO:0000313" key="6">
    <source>
        <dbReference type="Proteomes" id="UP001140206"/>
    </source>
</evidence>
<dbReference type="Gene3D" id="2.60.40.10">
    <property type="entry name" value="Immunoglobulins"/>
    <property type="match status" value="1"/>
</dbReference>
<dbReference type="Pfam" id="PF00635">
    <property type="entry name" value="Motile_Sperm"/>
    <property type="match status" value="1"/>
</dbReference>
<feature type="repeat" description="ANK" evidence="3">
    <location>
        <begin position="279"/>
        <end position="311"/>
    </location>
</feature>
<accession>A0AAV8DLJ4</accession>
<evidence type="ECO:0000256" key="3">
    <source>
        <dbReference type="PROSITE-ProRule" id="PRU00023"/>
    </source>
</evidence>
<dbReference type="InterPro" id="IPR000535">
    <property type="entry name" value="MSP_dom"/>
</dbReference>
<sequence>MPSVSYFVRGASESIQQRQKHKKQNSLPSFSPFHPLPFYESMETTTNNIDKLLEVLEQEILINFKLNAKCRSDLHLRSLHPSLPIFFKIQTSSPNKFHVNPPSGSLSPLSAITLQVILRPQALPPATFPRSSTDRFLLRSALSPADLDRPTVISSFPSIRLRVCYVGPYLLQLATSSGDAASARLILHRQPHLLPLLDPSNENDSPPFEQSWLPIHASAASGDYHKLVQLIEEDEMGKELNSRDRDGRTALHVAVSMGHVRCAKALVERGAEKDVRSHDGHTALHYAASNGDAEMVALLVEMGADPTVVTDHGMMPVDVSRDKGYQDVVDILERWELVMAAARQGDIRRLESLLKKRAAIQGRDQYGTTALHLASIKGQCDIMAVLIKHGIDINCKDIEGHSPLHLAVEAGCFEAVELLVGLGADVNAQTKRGATPLQIAVYVGYDEIARFLRSRGAAASSSLGLGPSPVLPQLLV</sequence>
<organism evidence="5 6">
    <name type="scientific">Rhynchospora pubera</name>
    <dbReference type="NCBI Taxonomy" id="906938"/>
    <lineage>
        <taxon>Eukaryota</taxon>
        <taxon>Viridiplantae</taxon>
        <taxon>Streptophyta</taxon>
        <taxon>Embryophyta</taxon>
        <taxon>Tracheophyta</taxon>
        <taxon>Spermatophyta</taxon>
        <taxon>Magnoliopsida</taxon>
        <taxon>Liliopsida</taxon>
        <taxon>Poales</taxon>
        <taxon>Cyperaceae</taxon>
        <taxon>Cyperoideae</taxon>
        <taxon>Rhynchosporeae</taxon>
        <taxon>Rhynchospora</taxon>
    </lineage>
</organism>
<feature type="domain" description="MSP" evidence="4">
    <location>
        <begin position="52"/>
        <end position="166"/>
    </location>
</feature>
<dbReference type="InterPro" id="IPR008962">
    <property type="entry name" value="PapD-like_sf"/>
</dbReference>
<keyword evidence="6" id="KW-1185">Reference proteome</keyword>
<comment type="caution">
    <text evidence="5">The sequence shown here is derived from an EMBL/GenBank/DDBJ whole genome shotgun (WGS) entry which is preliminary data.</text>
</comment>
<dbReference type="Gene3D" id="1.25.40.20">
    <property type="entry name" value="Ankyrin repeat-containing domain"/>
    <property type="match status" value="3"/>
</dbReference>
<dbReference type="Pfam" id="PF12796">
    <property type="entry name" value="Ank_2"/>
    <property type="match status" value="1"/>
</dbReference>
<keyword evidence="2 3" id="KW-0040">ANK repeat</keyword>
<dbReference type="Proteomes" id="UP001140206">
    <property type="component" value="Chromosome 4"/>
</dbReference>
<dbReference type="Pfam" id="PF13857">
    <property type="entry name" value="Ank_5"/>
    <property type="match status" value="1"/>
</dbReference>
<evidence type="ECO:0000256" key="1">
    <source>
        <dbReference type="ARBA" id="ARBA00022737"/>
    </source>
</evidence>
<dbReference type="SMART" id="SM00248">
    <property type="entry name" value="ANK"/>
    <property type="match status" value="7"/>
</dbReference>
<dbReference type="InterPro" id="IPR013783">
    <property type="entry name" value="Ig-like_fold"/>
</dbReference>
<dbReference type="EMBL" id="JAMFTS010000004">
    <property type="protein sequence ID" value="KAJ4767138.1"/>
    <property type="molecule type" value="Genomic_DNA"/>
</dbReference>
<gene>
    <name evidence="5" type="ORF">LUZ62_077513</name>
</gene>
<dbReference type="InterPro" id="IPR036770">
    <property type="entry name" value="Ankyrin_rpt-contain_sf"/>
</dbReference>
<dbReference type="PANTHER" id="PTHR24123">
    <property type="entry name" value="ANKYRIN REPEAT-CONTAINING"/>
    <property type="match status" value="1"/>
</dbReference>